<dbReference type="InterPro" id="IPR000073">
    <property type="entry name" value="AB_hydrolase_1"/>
</dbReference>
<reference evidence="3 4" key="1">
    <citation type="submission" date="2018-07" db="EMBL/GenBank/DDBJ databases">
        <title>Genomic Encyclopedia of Type Strains, Phase III (KMG-III): the genomes of soil and plant-associated and newly described type strains.</title>
        <authorList>
            <person name="Whitman W."/>
        </authorList>
    </citation>
    <scope>NUCLEOTIDE SEQUENCE [LARGE SCALE GENOMIC DNA]</scope>
    <source>
        <strain evidence="3 4">CECT 8525</strain>
    </source>
</reference>
<sequence>MMLNMIVTGTDTGQPPVLLAHGLFGSGKNLGGLARRLAETRRVISVEMRNHGDSFHDPDHSYPALADDLAQVIAAHGGQADVLGHSMGGKAAMMLALTRPEQVRKLVVMDIAPYAYGHTQTALIDAMEGMELNGLRLRSEADARLAAAIPEPGVRAFLLQSLDLKSDPPRWKYNLPALRDQMPQLIGWPETAPKGTYEGPTLFLAGAESDYCREPQVGAIRAYFPQAKLRYFAGAGHWLHADRPAEVAEVAAEFLG</sequence>
<organism evidence="3 4">
    <name type="scientific">Paracoccus lutimaris</name>
    <dbReference type="NCBI Taxonomy" id="1490030"/>
    <lineage>
        <taxon>Bacteria</taxon>
        <taxon>Pseudomonadati</taxon>
        <taxon>Pseudomonadota</taxon>
        <taxon>Alphaproteobacteria</taxon>
        <taxon>Rhodobacterales</taxon>
        <taxon>Paracoccaceae</taxon>
        <taxon>Paracoccus</taxon>
    </lineage>
</organism>
<dbReference type="PRINTS" id="PR00111">
    <property type="entry name" value="ABHYDROLASE"/>
</dbReference>
<dbReference type="Proteomes" id="UP000253345">
    <property type="component" value="Unassembled WGS sequence"/>
</dbReference>
<dbReference type="OrthoDB" id="9808398at2"/>
<name>A0A368YU21_9RHOB</name>
<evidence type="ECO:0000259" key="2">
    <source>
        <dbReference type="Pfam" id="PF12697"/>
    </source>
</evidence>
<accession>A0A368YU21</accession>
<dbReference type="SUPFAM" id="SSF53474">
    <property type="entry name" value="alpha/beta-Hydrolases"/>
    <property type="match status" value="1"/>
</dbReference>
<comment type="caution">
    <text evidence="3">The sequence shown here is derived from an EMBL/GenBank/DDBJ whole genome shotgun (WGS) entry which is preliminary data.</text>
</comment>
<dbReference type="EMBL" id="QPJL01000012">
    <property type="protein sequence ID" value="RCW82447.1"/>
    <property type="molecule type" value="Genomic_DNA"/>
</dbReference>
<dbReference type="GO" id="GO:0016787">
    <property type="term" value="F:hydrolase activity"/>
    <property type="evidence" value="ECO:0007669"/>
    <property type="project" value="UniProtKB-KW"/>
</dbReference>
<dbReference type="PANTHER" id="PTHR46118">
    <property type="entry name" value="PROTEIN ABHD11"/>
    <property type="match status" value="1"/>
</dbReference>
<proteinExistence type="predicted"/>
<dbReference type="AlphaFoldDB" id="A0A368YU21"/>
<dbReference type="InterPro" id="IPR029058">
    <property type="entry name" value="AB_hydrolase_fold"/>
</dbReference>
<dbReference type="InterPro" id="IPR000639">
    <property type="entry name" value="Epox_hydrolase-like"/>
</dbReference>
<dbReference type="RefSeq" id="WP_114349654.1">
    <property type="nucleotide sequence ID" value="NZ_QPJL01000012.1"/>
</dbReference>
<protein>
    <submittedName>
        <fullName evidence="3">Pimeloyl-ACP methyl ester carboxylesterase</fullName>
    </submittedName>
</protein>
<dbReference type="Gene3D" id="3.40.50.1820">
    <property type="entry name" value="alpha/beta hydrolase"/>
    <property type="match status" value="1"/>
</dbReference>
<evidence type="ECO:0000313" key="3">
    <source>
        <dbReference type="EMBL" id="RCW82447.1"/>
    </source>
</evidence>
<evidence type="ECO:0000256" key="1">
    <source>
        <dbReference type="ARBA" id="ARBA00022801"/>
    </source>
</evidence>
<dbReference type="PRINTS" id="PR00412">
    <property type="entry name" value="EPOXHYDRLASE"/>
</dbReference>
<dbReference type="Pfam" id="PF12697">
    <property type="entry name" value="Abhydrolase_6"/>
    <property type="match status" value="1"/>
</dbReference>
<dbReference type="PANTHER" id="PTHR46118:SF4">
    <property type="entry name" value="PROTEIN ABHD11"/>
    <property type="match status" value="1"/>
</dbReference>
<keyword evidence="4" id="KW-1185">Reference proteome</keyword>
<feature type="domain" description="AB hydrolase-1" evidence="2">
    <location>
        <begin position="17"/>
        <end position="250"/>
    </location>
</feature>
<gene>
    <name evidence="3" type="ORF">DFP89_11244</name>
</gene>
<keyword evidence="1" id="KW-0378">Hydrolase</keyword>
<evidence type="ECO:0000313" key="4">
    <source>
        <dbReference type="Proteomes" id="UP000253345"/>
    </source>
</evidence>